<protein>
    <submittedName>
        <fullName evidence="1">Uncharacterized protein</fullName>
    </submittedName>
</protein>
<proteinExistence type="predicted"/>
<dbReference type="EMBL" id="CAJJDM010000103">
    <property type="protein sequence ID" value="CAD8096199.1"/>
    <property type="molecule type" value="Genomic_DNA"/>
</dbReference>
<dbReference type="OMA" id="DQAVCST"/>
<evidence type="ECO:0000313" key="1">
    <source>
        <dbReference type="EMBL" id="CAD8096199.1"/>
    </source>
</evidence>
<dbReference type="Proteomes" id="UP000688137">
    <property type="component" value="Unassembled WGS sequence"/>
</dbReference>
<keyword evidence="2" id="KW-1185">Reference proteome</keyword>
<comment type="caution">
    <text evidence="1">The sequence shown here is derived from an EMBL/GenBank/DDBJ whole genome shotgun (WGS) entry which is preliminary data.</text>
</comment>
<dbReference type="AlphaFoldDB" id="A0A8S1NXY5"/>
<gene>
    <name evidence="1" type="ORF">PPRIM_AZ9-3.1.T1000152</name>
</gene>
<name>A0A8S1NXY5_PARPR</name>
<evidence type="ECO:0000313" key="2">
    <source>
        <dbReference type="Proteomes" id="UP000688137"/>
    </source>
</evidence>
<organism evidence="1 2">
    <name type="scientific">Paramecium primaurelia</name>
    <dbReference type="NCBI Taxonomy" id="5886"/>
    <lineage>
        <taxon>Eukaryota</taxon>
        <taxon>Sar</taxon>
        <taxon>Alveolata</taxon>
        <taxon>Ciliophora</taxon>
        <taxon>Intramacronucleata</taxon>
        <taxon>Oligohymenophorea</taxon>
        <taxon>Peniculida</taxon>
        <taxon>Parameciidae</taxon>
        <taxon>Paramecium</taxon>
    </lineage>
</organism>
<reference evidence="1" key="1">
    <citation type="submission" date="2021-01" db="EMBL/GenBank/DDBJ databases">
        <authorList>
            <consortium name="Genoscope - CEA"/>
            <person name="William W."/>
        </authorList>
    </citation>
    <scope>NUCLEOTIDE SEQUENCE</scope>
</reference>
<accession>A0A8S1NXY5</accession>
<sequence>MHQIESNNFTLNFECLQQVLSYIPINQRLQMRELNTLFDQAVCSTLIPLSMNKIQDDLFKPKEVNNLLSKFIKPQEIIFPCINIRELQELVVPKDLSELTKFDSYQITDIPLEYIEKIVAQSPKLKSFGYKNKKNDDLNNIIQSLSKLEIQEFKFGEWNDQVKDMIIQQADHLKSITIEKGNDEILKDLISLYNKMKESAVSNDEIKFEQNEVSKKLNLQEIKFTQFESSSNQQQSLQIFEELLNQYNLKVFHFGIIEGDYQEQFILLKENFFQYLKGIQELQFGFKDQNLLMKVNFKKIECLILSGFNFKKDNFQWLMKQARLFNKIDLRECNFNFAFTDSLEKVEQNDNIVDVYVNTKITDQCSCQLAQFQYNNIWINFIFPFLYDLDEEFELQKQNK</sequence>